<reference evidence="1 2" key="1">
    <citation type="submission" date="2019-10" db="EMBL/GenBank/DDBJ databases">
        <title>Description of Paenibacillus terrestris sp. nov.</title>
        <authorList>
            <person name="Carlier A."/>
            <person name="Qi S."/>
        </authorList>
    </citation>
    <scope>NUCLEOTIDE SEQUENCE [LARGE SCALE GENOMIC DNA]</scope>
    <source>
        <strain evidence="1 2">LMG 31458</strain>
    </source>
</reference>
<gene>
    <name evidence="1" type="ORF">GC098_30920</name>
</gene>
<comment type="caution">
    <text evidence="1">The sequence shown here is derived from an EMBL/GenBank/DDBJ whole genome shotgun (WGS) entry which is preliminary data.</text>
</comment>
<accession>A0ABX1Y5J7</accession>
<proteinExistence type="predicted"/>
<evidence type="ECO:0000313" key="2">
    <source>
        <dbReference type="Proteomes" id="UP000616779"/>
    </source>
</evidence>
<keyword evidence="2" id="KW-1185">Reference proteome</keyword>
<sequence>MAKSKYPSLAVTPINLVPACADCNFIKTALSPSKCEEETLHPYFDNVSIDQWLFATVEQTNPVALKYEVRPPTHWPPVLGERVKYHFETFGLASLFASDAAVELSEWHHELQRLSEDKTGAEVQRFLHRGYVSASHMHLNSWRTAMYQALAVDECFCTVGAAQ</sequence>
<dbReference type="Proteomes" id="UP000616779">
    <property type="component" value="Unassembled WGS sequence"/>
</dbReference>
<evidence type="ECO:0008006" key="3">
    <source>
        <dbReference type="Google" id="ProtNLM"/>
    </source>
</evidence>
<protein>
    <recommendedName>
        <fullName evidence="3">HNH endonuclease</fullName>
    </recommendedName>
</protein>
<dbReference type="RefSeq" id="WP_171647650.1">
    <property type="nucleotide sequence ID" value="NZ_WHOA01000224.1"/>
</dbReference>
<dbReference type="EMBL" id="WHOA01000224">
    <property type="protein sequence ID" value="NOU75729.1"/>
    <property type="molecule type" value="Genomic_DNA"/>
</dbReference>
<evidence type="ECO:0000313" key="1">
    <source>
        <dbReference type="EMBL" id="NOU75729.1"/>
    </source>
</evidence>
<organism evidence="1 2">
    <name type="scientific">Paenibacillus phytorum</name>
    <dbReference type="NCBI Taxonomy" id="2654977"/>
    <lineage>
        <taxon>Bacteria</taxon>
        <taxon>Bacillati</taxon>
        <taxon>Bacillota</taxon>
        <taxon>Bacilli</taxon>
        <taxon>Bacillales</taxon>
        <taxon>Paenibacillaceae</taxon>
        <taxon>Paenibacillus</taxon>
    </lineage>
</organism>
<name>A0ABX1Y5J7_9BACL</name>